<feature type="compositionally biased region" description="Pro residues" evidence="3">
    <location>
        <begin position="27"/>
        <end position="41"/>
    </location>
</feature>
<feature type="region of interest" description="Disordered" evidence="3">
    <location>
        <begin position="25"/>
        <end position="46"/>
    </location>
</feature>
<sequence>VAPAPILQKSHSLQVRSSEVISMSPASPLPSALPSPLPSPLTSPSDATPSAICGYFLFPLLNAVLQTNIIQRASILSLMKQAADFAANRAADGGSSQATNMTEKRQAALEREAELLNEIIELQRRLMSAQDELQKLKVDTA</sequence>
<dbReference type="PANTHER" id="PTHR48014">
    <property type="entry name" value="SERINE/THREONINE-PROTEIN KINASE FRAY2"/>
    <property type="match status" value="1"/>
</dbReference>
<organism evidence="4">
    <name type="scientific">Prunus dulcis</name>
    <name type="common">Almond</name>
    <name type="synonym">Amygdalus dulcis</name>
    <dbReference type="NCBI Taxonomy" id="3755"/>
    <lineage>
        <taxon>Eukaryota</taxon>
        <taxon>Viridiplantae</taxon>
        <taxon>Streptophyta</taxon>
        <taxon>Embryophyta</taxon>
        <taxon>Tracheophyta</taxon>
        <taxon>Spermatophyta</taxon>
        <taxon>Magnoliopsida</taxon>
        <taxon>eudicotyledons</taxon>
        <taxon>Gunneridae</taxon>
        <taxon>Pentapetalae</taxon>
        <taxon>rosids</taxon>
        <taxon>fabids</taxon>
        <taxon>Rosales</taxon>
        <taxon>Rosaceae</taxon>
        <taxon>Amygdaloideae</taxon>
        <taxon>Amygdaleae</taxon>
        <taxon>Prunus</taxon>
    </lineage>
</organism>
<feature type="coiled-coil region" evidence="2">
    <location>
        <begin position="98"/>
        <end position="139"/>
    </location>
</feature>
<dbReference type="PANTHER" id="PTHR48014:SF24">
    <property type="entry name" value="PROTEIN KINASE SUPERFAMILY PROTEIN"/>
    <property type="match status" value="1"/>
</dbReference>
<gene>
    <name evidence="4" type="ORF">Prudu_008891</name>
</gene>
<protein>
    <submittedName>
        <fullName evidence="4">Uncharacterized protein</fullName>
    </submittedName>
</protein>
<evidence type="ECO:0000313" key="4">
    <source>
        <dbReference type="EMBL" id="BBG99264.1"/>
    </source>
</evidence>
<keyword evidence="2" id="KW-0175">Coiled coil</keyword>
<dbReference type="AlphaFoldDB" id="A0A4Y1R5D8"/>
<reference evidence="4" key="1">
    <citation type="journal article" date="2019" name="Science">
        <title>Mutation of a bHLH transcription factor allowed almond domestication.</title>
        <authorList>
            <person name="Sanchez-Perez R."/>
            <person name="Pavan S."/>
            <person name="Mazzeo R."/>
            <person name="Moldovan C."/>
            <person name="Aiese Cigliano R."/>
            <person name="Del Cueto J."/>
            <person name="Ricciardi F."/>
            <person name="Lotti C."/>
            <person name="Ricciardi L."/>
            <person name="Dicenta F."/>
            <person name="Lopez-Marques R.L."/>
            <person name="Lindberg Moller B."/>
        </authorList>
    </citation>
    <scope>NUCLEOTIDE SEQUENCE</scope>
</reference>
<dbReference type="InterPro" id="IPR047173">
    <property type="entry name" value="STRAD_A/B-like"/>
</dbReference>
<proteinExistence type="inferred from homology"/>
<evidence type="ECO:0000256" key="3">
    <source>
        <dbReference type="SAM" id="MobiDB-lite"/>
    </source>
</evidence>
<dbReference type="GO" id="GO:0043539">
    <property type="term" value="F:protein serine/threonine kinase activator activity"/>
    <property type="evidence" value="ECO:0007669"/>
    <property type="project" value="InterPro"/>
</dbReference>
<name>A0A4Y1R5D8_PRUDU</name>
<feature type="non-terminal residue" evidence="4">
    <location>
        <position position="1"/>
    </location>
</feature>
<dbReference type="EMBL" id="AP019299">
    <property type="protein sequence ID" value="BBG99264.1"/>
    <property type="molecule type" value="Genomic_DNA"/>
</dbReference>
<accession>A0A4Y1R5D8</accession>
<comment type="similarity">
    <text evidence="1">Belongs to the protein kinase superfamily. STE Ser/Thr protein kinase family. STE20 subfamily.</text>
</comment>
<evidence type="ECO:0000256" key="2">
    <source>
        <dbReference type="SAM" id="Coils"/>
    </source>
</evidence>
<evidence type="ECO:0000256" key="1">
    <source>
        <dbReference type="ARBA" id="ARBA00008874"/>
    </source>
</evidence>